<dbReference type="InParanoid" id="A0A0D0E2B1"/>
<dbReference type="EMBL" id="KN824906">
    <property type="protein sequence ID" value="KIK98116.1"/>
    <property type="molecule type" value="Genomic_DNA"/>
</dbReference>
<dbReference type="OrthoDB" id="2142724at2759"/>
<proteinExistence type="predicted"/>
<dbReference type="Gene3D" id="3.30.420.10">
    <property type="entry name" value="Ribonuclease H-like superfamily/Ribonuclease H"/>
    <property type="match status" value="1"/>
</dbReference>
<evidence type="ECO:0000313" key="2">
    <source>
        <dbReference type="Proteomes" id="UP000054538"/>
    </source>
</evidence>
<dbReference type="InterPro" id="IPR036397">
    <property type="entry name" value="RNaseH_sf"/>
</dbReference>
<evidence type="ECO:0008006" key="3">
    <source>
        <dbReference type="Google" id="ProtNLM"/>
    </source>
</evidence>
<sequence>YLVLPALSLNGGIIHCEIVGGSFCTETFLQFIKGLLEEMQPYPAPNSVILMDNCQIHKHPDIQEMIELLNLVPPGCPELLEVL</sequence>
<accession>A0A0D0E2B1</accession>
<protein>
    <recommendedName>
        <fullName evidence="3">Tc1-like transposase DDE domain-containing protein</fullName>
    </recommendedName>
</protein>
<dbReference type="HOGENOM" id="CLU_188058_0_1_1"/>
<dbReference type="Proteomes" id="UP000054538">
    <property type="component" value="Unassembled WGS sequence"/>
</dbReference>
<gene>
    <name evidence="1" type="ORF">PAXRUDRAFT_134871</name>
</gene>
<keyword evidence="2" id="KW-1185">Reference proteome</keyword>
<reference evidence="1 2" key="1">
    <citation type="submission" date="2014-04" db="EMBL/GenBank/DDBJ databases">
        <authorList>
            <consortium name="DOE Joint Genome Institute"/>
            <person name="Kuo A."/>
            <person name="Kohler A."/>
            <person name="Jargeat P."/>
            <person name="Nagy L.G."/>
            <person name="Floudas D."/>
            <person name="Copeland A."/>
            <person name="Barry K.W."/>
            <person name="Cichocki N."/>
            <person name="Veneault-Fourrey C."/>
            <person name="LaButti K."/>
            <person name="Lindquist E.A."/>
            <person name="Lipzen A."/>
            <person name="Lundell T."/>
            <person name="Morin E."/>
            <person name="Murat C."/>
            <person name="Sun H."/>
            <person name="Tunlid A."/>
            <person name="Henrissat B."/>
            <person name="Grigoriev I.V."/>
            <person name="Hibbett D.S."/>
            <person name="Martin F."/>
            <person name="Nordberg H.P."/>
            <person name="Cantor M.N."/>
            <person name="Hua S.X."/>
        </authorList>
    </citation>
    <scope>NUCLEOTIDE SEQUENCE [LARGE SCALE GENOMIC DNA]</scope>
    <source>
        <strain evidence="1 2">Ve08.2h10</strain>
    </source>
</reference>
<reference evidence="2" key="2">
    <citation type="submission" date="2015-01" db="EMBL/GenBank/DDBJ databases">
        <title>Evolutionary Origins and Diversification of the Mycorrhizal Mutualists.</title>
        <authorList>
            <consortium name="DOE Joint Genome Institute"/>
            <consortium name="Mycorrhizal Genomics Consortium"/>
            <person name="Kohler A."/>
            <person name="Kuo A."/>
            <person name="Nagy L.G."/>
            <person name="Floudas D."/>
            <person name="Copeland A."/>
            <person name="Barry K.W."/>
            <person name="Cichocki N."/>
            <person name="Veneault-Fourrey C."/>
            <person name="LaButti K."/>
            <person name="Lindquist E.A."/>
            <person name="Lipzen A."/>
            <person name="Lundell T."/>
            <person name="Morin E."/>
            <person name="Murat C."/>
            <person name="Riley R."/>
            <person name="Ohm R."/>
            <person name="Sun H."/>
            <person name="Tunlid A."/>
            <person name="Henrissat B."/>
            <person name="Grigoriev I.V."/>
            <person name="Hibbett D.S."/>
            <person name="Martin F."/>
        </authorList>
    </citation>
    <scope>NUCLEOTIDE SEQUENCE [LARGE SCALE GENOMIC DNA]</scope>
    <source>
        <strain evidence="2">Ve08.2h10</strain>
    </source>
</reference>
<dbReference type="GO" id="GO:0003676">
    <property type="term" value="F:nucleic acid binding"/>
    <property type="evidence" value="ECO:0007669"/>
    <property type="project" value="InterPro"/>
</dbReference>
<dbReference type="AlphaFoldDB" id="A0A0D0E2B1"/>
<feature type="non-terminal residue" evidence="1">
    <location>
        <position position="1"/>
    </location>
</feature>
<evidence type="ECO:0000313" key="1">
    <source>
        <dbReference type="EMBL" id="KIK98116.1"/>
    </source>
</evidence>
<name>A0A0D0E2B1_9AGAM</name>
<organism evidence="1 2">
    <name type="scientific">Paxillus rubicundulus Ve08.2h10</name>
    <dbReference type="NCBI Taxonomy" id="930991"/>
    <lineage>
        <taxon>Eukaryota</taxon>
        <taxon>Fungi</taxon>
        <taxon>Dikarya</taxon>
        <taxon>Basidiomycota</taxon>
        <taxon>Agaricomycotina</taxon>
        <taxon>Agaricomycetes</taxon>
        <taxon>Agaricomycetidae</taxon>
        <taxon>Boletales</taxon>
        <taxon>Paxilineae</taxon>
        <taxon>Paxillaceae</taxon>
        <taxon>Paxillus</taxon>
    </lineage>
</organism>